<dbReference type="SUPFAM" id="SSF56204">
    <property type="entry name" value="Hect, E3 ligase catalytic domain"/>
    <property type="match status" value="1"/>
</dbReference>
<gene>
    <name evidence="2" type="ORF">P5673_027642</name>
</gene>
<accession>A0AAD9PYJ2</accession>
<dbReference type="AlphaFoldDB" id="A0AAD9PYJ2"/>
<dbReference type="InterPro" id="IPR035983">
    <property type="entry name" value="Hect_E3_ubiquitin_ligase"/>
</dbReference>
<proteinExistence type="predicted"/>
<reference evidence="2" key="1">
    <citation type="journal article" date="2023" name="G3 (Bethesda)">
        <title>Whole genome assembly and annotation of the endangered Caribbean coral Acropora cervicornis.</title>
        <authorList>
            <person name="Selwyn J.D."/>
            <person name="Vollmer S.V."/>
        </authorList>
    </citation>
    <scope>NUCLEOTIDE SEQUENCE</scope>
    <source>
        <strain evidence="2">K2</strain>
    </source>
</reference>
<evidence type="ECO:0000313" key="2">
    <source>
        <dbReference type="EMBL" id="KAK2551457.1"/>
    </source>
</evidence>
<protein>
    <submittedName>
        <fullName evidence="2">Uncharacterized protein</fullName>
    </submittedName>
</protein>
<dbReference type="GO" id="GO:0004842">
    <property type="term" value="F:ubiquitin-protein transferase activity"/>
    <property type="evidence" value="ECO:0007669"/>
    <property type="project" value="InterPro"/>
</dbReference>
<sequence>MNDGEKDVSSTLRRVAEQLLTLANTAVGQQEGGLQTLRLGDHLSLIPGQPYPIQRDVPTEADPWIMTISTTTPSAVPTARPSPVEEHRKLFNYPAGIRSTSFHPTSSIQRASLNRKGKSKKIQTCTIKFFCLNKVSSKLPPMQIVEKAALANSDLGPGTIVFDADGNSSHFHQKIMDKFPALEAGGRYELLLYQRGGLEKGFHKIEPPYTPGRVKEVASQAQVYIRPLQKDLQLKAPAVDASSHDEMGPTIECFDCKELIPMFYLKEHQLIAHQSNKRFKRSVEGDGIAKEDQDNDVKKAWLVIKCSYVIANLSLFAFSPSHKFDLEECQIHDETPTLSEDDSTVTCLRCTQRINLVDLDRHHVTCVQSASSRRQCNRDAIDNIMSKQETDDTGESELTVMSPLPPSPTGSASTNGDLLDAFREANIIMAPTQPITFNRSKKPFVEVCRIYKNPRLKLQRELVVYFSSEMDDGEYEEEAADVGGPKKEFCNIVTEVTLVCTSPQLLEGDIDHKLPVHNQQLLLQEMFCVVGKAWGHCFLQARQQIPGLAASVKVFLATGCPESACEVATIDDVVDLAVKESITFINSASEEDLEDLNANPKILDLMVQSGVSVATITPATKAQVVYECIAYNVVYKRIKELEQLLSGFNSVSLSDFLRRNRSYIEDVFPTQEEYQLNPQVIMNAIKTF</sequence>
<comment type="caution">
    <text evidence="2">The sequence shown here is derived from an EMBL/GenBank/DDBJ whole genome shotgun (WGS) entry which is preliminary data.</text>
</comment>
<dbReference type="EMBL" id="JARQWQ010000097">
    <property type="protein sequence ID" value="KAK2551457.1"/>
    <property type="molecule type" value="Genomic_DNA"/>
</dbReference>
<name>A0AAD9PYJ2_ACRCE</name>
<dbReference type="Proteomes" id="UP001249851">
    <property type="component" value="Unassembled WGS sequence"/>
</dbReference>
<evidence type="ECO:0000256" key="1">
    <source>
        <dbReference type="SAM" id="MobiDB-lite"/>
    </source>
</evidence>
<organism evidence="2 3">
    <name type="scientific">Acropora cervicornis</name>
    <name type="common">Staghorn coral</name>
    <dbReference type="NCBI Taxonomy" id="6130"/>
    <lineage>
        <taxon>Eukaryota</taxon>
        <taxon>Metazoa</taxon>
        <taxon>Cnidaria</taxon>
        <taxon>Anthozoa</taxon>
        <taxon>Hexacorallia</taxon>
        <taxon>Scleractinia</taxon>
        <taxon>Astrocoeniina</taxon>
        <taxon>Acroporidae</taxon>
        <taxon>Acropora</taxon>
    </lineage>
</organism>
<keyword evidence="3" id="KW-1185">Reference proteome</keyword>
<reference evidence="2" key="2">
    <citation type="journal article" date="2023" name="Science">
        <title>Genomic signatures of disease resistance in endangered staghorn corals.</title>
        <authorList>
            <person name="Vollmer S.V."/>
            <person name="Selwyn J.D."/>
            <person name="Despard B.A."/>
            <person name="Roesel C.L."/>
        </authorList>
    </citation>
    <scope>NUCLEOTIDE SEQUENCE</scope>
    <source>
        <strain evidence="2">K2</strain>
    </source>
</reference>
<feature type="region of interest" description="Disordered" evidence="1">
    <location>
        <begin position="387"/>
        <end position="412"/>
    </location>
</feature>
<evidence type="ECO:0000313" key="3">
    <source>
        <dbReference type="Proteomes" id="UP001249851"/>
    </source>
</evidence>